<protein>
    <recommendedName>
        <fullName evidence="4">Transposase DDE domain-containing protein</fullName>
    </recommendedName>
</protein>
<dbReference type="Proteomes" id="UP001596388">
    <property type="component" value="Unassembled WGS sequence"/>
</dbReference>
<name>A0ABD5WTL2_9EURY</name>
<dbReference type="AlphaFoldDB" id="A0ABD5WTL2"/>
<accession>A0ABD5WTL2</accession>
<evidence type="ECO:0000313" key="3">
    <source>
        <dbReference type="Proteomes" id="UP001596388"/>
    </source>
</evidence>
<organism evidence="2 3">
    <name type="scientific">Halobaculum marinum</name>
    <dbReference type="NCBI Taxonomy" id="3031996"/>
    <lineage>
        <taxon>Archaea</taxon>
        <taxon>Methanobacteriati</taxon>
        <taxon>Methanobacteriota</taxon>
        <taxon>Stenosarchaea group</taxon>
        <taxon>Halobacteria</taxon>
        <taxon>Halobacteriales</taxon>
        <taxon>Haloferacaceae</taxon>
        <taxon>Halobaculum</taxon>
    </lineage>
</organism>
<dbReference type="GeneID" id="79269271"/>
<gene>
    <name evidence="2" type="ORF">ACFQKD_05910</name>
</gene>
<proteinExistence type="predicted"/>
<dbReference type="RefSeq" id="WP_276238707.1">
    <property type="nucleotide sequence ID" value="NZ_CP119989.1"/>
</dbReference>
<sequence length="124" mass="13694">MSNVRPDELDSRLDTGDVPFLLDDEGYDTQTLAGGMSGWRGYQNGTLVHRVRSLLWRVCYREKRYLASALIGLVVAREPPRLGAVASSSATRTYPAATQVRYSSRATSGSSNSYPPPRRAIDNE</sequence>
<evidence type="ECO:0000256" key="1">
    <source>
        <dbReference type="SAM" id="MobiDB-lite"/>
    </source>
</evidence>
<dbReference type="EMBL" id="JBHTAG010000002">
    <property type="protein sequence ID" value="MFC7096835.1"/>
    <property type="molecule type" value="Genomic_DNA"/>
</dbReference>
<feature type="region of interest" description="Disordered" evidence="1">
    <location>
        <begin position="84"/>
        <end position="124"/>
    </location>
</feature>
<comment type="caution">
    <text evidence="2">The sequence shown here is derived from an EMBL/GenBank/DDBJ whole genome shotgun (WGS) entry which is preliminary data.</text>
</comment>
<reference evidence="2 3" key="1">
    <citation type="journal article" date="2019" name="Int. J. Syst. Evol. Microbiol.">
        <title>The Global Catalogue of Microorganisms (GCM) 10K type strain sequencing project: providing services to taxonomists for standard genome sequencing and annotation.</title>
        <authorList>
            <consortium name="The Broad Institute Genomics Platform"/>
            <consortium name="The Broad Institute Genome Sequencing Center for Infectious Disease"/>
            <person name="Wu L."/>
            <person name="Ma J."/>
        </authorList>
    </citation>
    <scope>NUCLEOTIDE SEQUENCE [LARGE SCALE GENOMIC DNA]</scope>
    <source>
        <strain evidence="2 3">DT55</strain>
    </source>
</reference>
<evidence type="ECO:0008006" key="4">
    <source>
        <dbReference type="Google" id="ProtNLM"/>
    </source>
</evidence>
<keyword evidence="3" id="KW-1185">Reference proteome</keyword>
<feature type="compositionally biased region" description="Polar residues" evidence="1">
    <location>
        <begin position="100"/>
        <end position="113"/>
    </location>
</feature>
<evidence type="ECO:0000313" key="2">
    <source>
        <dbReference type="EMBL" id="MFC7096835.1"/>
    </source>
</evidence>